<reference evidence="1" key="1">
    <citation type="journal article" date="2014" name="Front. Microbiol.">
        <title>High frequency of phylogenetically diverse reductive dehalogenase-homologous genes in deep subseafloor sedimentary metagenomes.</title>
        <authorList>
            <person name="Kawai M."/>
            <person name="Futagami T."/>
            <person name="Toyoda A."/>
            <person name="Takaki Y."/>
            <person name="Nishi S."/>
            <person name="Hori S."/>
            <person name="Arai W."/>
            <person name="Tsubouchi T."/>
            <person name="Morono Y."/>
            <person name="Uchiyama I."/>
            <person name="Ito T."/>
            <person name="Fujiyama A."/>
            <person name="Inagaki F."/>
            <person name="Takami H."/>
        </authorList>
    </citation>
    <scope>NUCLEOTIDE SEQUENCE</scope>
    <source>
        <strain evidence="1">Expedition CK06-06</strain>
    </source>
</reference>
<sequence length="146" mass="17597">AKRGGIERFAALPLNKKYEPWTRQVYDYFLDRGSRPCFPFTRQKVWQYSKQVFEGLTYPIERYTIIEGQGKIKIRRVVERHSRPFRTHALRHIRTSELLEHYGFDGFDMSIYGGWTLRSMVGVGSSMERYAHLRWQRYFPKLLKTR</sequence>
<dbReference type="AlphaFoldDB" id="X1T8X0"/>
<name>X1T8X0_9ZZZZ</name>
<protein>
    <submittedName>
        <fullName evidence="1">Uncharacterized protein</fullName>
    </submittedName>
</protein>
<gene>
    <name evidence="1" type="ORF">S12H4_30089</name>
</gene>
<proteinExistence type="predicted"/>
<feature type="non-terminal residue" evidence="1">
    <location>
        <position position="1"/>
    </location>
</feature>
<accession>X1T8X0</accession>
<evidence type="ECO:0000313" key="1">
    <source>
        <dbReference type="EMBL" id="GAJ01734.1"/>
    </source>
</evidence>
<comment type="caution">
    <text evidence="1">The sequence shown here is derived from an EMBL/GenBank/DDBJ whole genome shotgun (WGS) entry which is preliminary data.</text>
</comment>
<dbReference type="EMBL" id="BARW01017412">
    <property type="protein sequence ID" value="GAJ01734.1"/>
    <property type="molecule type" value="Genomic_DNA"/>
</dbReference>
<organism evidence="1">
    <name type="scientific">marine sediment metagenome</name>
    <dbReference type="NCBI Taxonomy" id="412755"/>
    <lineage>
        <taxon>unclassified sequences</taxon>
        <taxon>metagenomes</taxon>
        <taxon>ecological metagenomes</taxon>
    </lineage>
</organism>